<feature type="region of interest" description="Disordered" evidence="1">
    <location>
        <begin position="434"/>
        <end position="493"/>
    </location>
</feature>
<feature type="region of interest" description="Disordered" evidence="1">
    <location>
        <begin position="313"/>
        <end position="349"/>
    </location>
</feature>
<feature type="compositionally biased region" description="Polar residues" evidence="1">
    <location>
        <begin position="475"/>
        <end position="493"/>
    </location>
</feature>
<keyword evidence="3" id="KW-1185">Reference proteome</keyword>
<feature type="compositionally biased region" description="Polar residues" evidence="1">
    <location>
        <begin position="435"/>
        <end position="461"/>
    </location>
</feature>
<dbReference type="AlphaFoldDB" id="A0A504YR69"/>
<feature type="region of interest" description="Disordered" evidence="1">
    <location>
        <begin position="629"/>
        <end position="649"/>
    </location>
</feature>
<feature type="region of interest" description="Disordered" evidence="1">
    <location>
        <begin position="361"/>
        <end position="397"/>
    </location>
</feature>
<feature type="compositionally biased region" description="Low complexity" evidence="1">
    <location>
        <begin position="315"/>
        <end position="328"/>
    </location>
</feature>
<evidence type="ECO:0000313" key="2">
    <source>
        <dbReference type="EMBL" id="TPP63693.1"/>
    </source>
</evidence>
<organism evidence="2 3">
    <name type="scientific">Fasciola gigantica</name>
    <name type="common">Giant liver fluke</name>
    <dbReference type="NCBI Taxonomy" id="46835"/>
    <lineage>
        <taxon>Eukaryota</taxon>
        <taxon>Metazoa</taxon>
        <taxon>Spiralia</taxon>
        <taxon>Lophotrochozoa</taxon>
        <taxon>Platyhelminthes</taxon>
        <taxon>Trematoda</taxon>
        <taxon>Digenea</taxon>
        <taxon>Plagiorchiida</taxon>
        <taxon>Echinostomata</taxon>
        <taxon>Echinostomatoidea</taxon>
        <taxon>Fasciolidae</taxon>
        <taxon>Fasciola</taxon>
    </lineage>
</organism>
<dbReference type="Proteomes" id="UP000316759">
    <property type="component" value="Unassembled WGS sequence"/>
</dbReference>
<protein>
    <submittedName>
        <fullName evidence="2">Uncharacterized protein</fullName>
    </submittedName>
</protein>
<accession>A0A504YR69</accession>
<proteinExistence type="predicted"/>
<comment type="caution">
    <text evidence="2">The sequence shown here is derived from an EMBL/GenBank/DDBJ whole genome shotgun (WGS) entry which is preliminary data.</text>
</comment>
<feature type="compositionally biased region" description="Polar residues" evidence="1">
    <location>
        <begin position="336"/>
        <end position="349"/>
    </location>
</feature>
<name>A0A504YR69_FASGI</name>
<sequence>MESALRKFRHLISGKSRYSQNSNSNDAEDPSKFFPIRYFHLNTEAGSCVQVELLPPGQLIRVFGVDTSLSCLDFTLKLSLLLGLQPGSHLLMVPNLNFSDLSGEGGRGPVSRVWQRAPSNSKLIDWIKQIRKDDDDMKTEGMTSMMDDYGVPVSLRLVHRTCIRNAVRSGLLETHIQNHSKHMCFEGKRATKSGRELLDEIGARVLVHLPRDRKIVIRANLNRPIFESVAEVCTLRSLRPGDLCLRNPHTGAMLDPLLSFHAQCTMEFELRECEPTESNLTCLVNTGNLDHWSVVDAHGGLFLFVNPRTSALGRTTTSPSSKSNSISSVRHPHTAHSLSPQKPVSPYSTRDTVWDAQHHLPPANISDMKNRKKRKAPPPPSPTATRPDMDHALSSRSPYNLCCSRSISPSNKSSSFVHLNSSSSREELRIEISNQASNLATNPKTLSTNSPSETRNLTGSPEINGKVSRAHTLPRASTKSCAKNEPQTPSLTRIKGNTFSEWMLTKAVQFSPTHQMNNWDEKKHYPTVLTRDLNTPVTLDGSHSKPDSVRMSASDAIKCATEAIPSFAIAGLDMENETPERDVNTLNDVQEIPGTIAAMHNRNKPGPDVAQRPSKTVVSTYMCKRYSRPFDAPNSPSEVAPSLNPDRPESSICFITELNEAVSKIRAKK</sequence>
<evidence type="ECO:0000256" key="1">
    <source>
        <dbReference type="SAM" id="MobiDB-lite"/>
    </source>
</evidence>
<dbReference type="STRING" id="46835.A0A504YR69"/>
<gene>
    <name evidence="2" type="ORF">FGIG_01206</name>
</gene>
<reference evidence="2 3" key="1">
    <citation type="submission" date="2019-04" db="EMBL/GenBank/DDBJ databases">
        <title>Annotation for the trematode Fasciola gigantica.</title>
        <authorList>
            <person name="Choi Y.-J."/>
        </authorList>
    </citation>
    <scope>NUCLEOTIDE SEQUENCE [LARGE SCALE GENOMIC DNA]</scope>
    <source>
        <strain evidence="2">Uganda_cow_1</strain>
    </source>
</reference>
<dbReference type="OrthoDB" id="6266169at2759"/>
<evidence type="ECO:0000313" key="3">
    <source>
        <dbReference type="Proteomes" id="UP000316759"/>
    </source>
</evidence>
<dbReference type="EMBL" id="SUNJ01005340">
    <property type="protein sequence ID" value="TPP63693.1"/>
    <property type="molecule type" value="Genomic_DNA"/>
</dbReference>